<organism evidence="3 4">
    <name type="scientific">Phnomibacter ginsenosidimutans</name>
    <dbReference type="NCBI Taxonomy" id="2676868"/>
    <lineage>
        <taxon>Bacteria</taxon>
        <taxon>Pseudomonadati</taxon>
        <taxon>Bacteroidota</taxon>
        <taxon>Chitinophagia</taxon>
        <taxon>Chitinophagales</taxon>
        <taxon>Chitinophagaceae</taxon>
        <taxon>Phnomibacter</taxon>
    </lineage>
</organism>
<name>A0A6I6G9N9_9BACT</name>
<dbReference type="RefSeq" id="WP_157479447.1">
    <property type="nucleotide sequence ID" value="NZ_CP046566.1"/>
</dbReference>
<proteinExistence type="predicted"/>
<keyword evidence="4" id="KW-1185">Reference proteome</keyword>
<sequence length="114" mass="12739">MKTLMISLMALTLGLGSAKAEKSTTTASHKASHAVVAAEAYKTVLEENRRLKLQLEELENLQAEMQSTLAYNQMMGNMMLKLEAQKLEEQQADMEAINNYNKMMAAAIRFAKLK</sequence>
<dbReference type="EMBL" id="CP046566">
    <property type="protein sequence ID" value="QGW29094.1"/>
    <property type="molecule type" value="Genomic_DNA"/>
</dbReference>
<evidence type="ECO:0000256" key="1">
    <source>
        <dbReference type="SAM" id="Coils"/>
    </source>
</evidence>
<dbReference type="AlphaFoldDB" id="A0A6I6G9N9"/>
<dbReference type="Proteomes" id="UP000426027">
    <property type="component" value="Chromosome"/>
</dbReference>
<evidence type="ECO:0000256" key="2">
    <source>
        <dbReference type="SAM" id="SignalP"/>
    </source>
</evidence>
<protein>
    <submittedName>
        <fullName evidence="3">Uncharacterized protein</fullName>
    </submittedName>
</protein>
<dbReference type="KEGG" id="fls:GLV81_14160"/>
<feature type="coiled-coil region" evidence="1">
    <location>
        <begin position="41"/>
        <end position="97"/>
    </location>
</feature>
<feature type="chain" id="PRO_5026098812" evidence="2">
    <location>
        <begin position="21"/>
        <end position="114"/>
    </location>
</feature>
<keyword evidence="2" id="KW-0732">Signal</keyword>
<keyword evidence="1" id="KW-0175">Coiled coil</keyword>
<feature type="signal peptide" evidence="2">
    <location>
        <begin position="1"/>
        <end position="20"/>
    </location>
</feature>
<gene>
    <name evidence="3" type="ORF">GLV81_14160</name>
</gene>
<evidence type="ECO:0000313" key="3">
    <source>
        <dbReference type="EMBL" id="QGW29094.1"/>
    </source>
</evidence>
<accession>A0A6I6G9N9</accession>
<reference evidence="3 4" key="1">
    <citation type="submission" date="2019-11" db="EMBL/GenBank/DDBJ databases">
        <authorList>
            <person name="Im W.T."/>
        </authorList>
    </citation>
    <scope>NUCLEOTIDE SEQUENCE [LARGE SCALE GENOMIC DNA]</scope>
    <source>
        <strain evidence="3 4">SB-02</strain>
    </source>
</reference>
<evidence type="ECO:0000313" key="4">
    <source>
        <dbReference type="Proteomes" id="UP000426027"/>
    </source>
</evidence>